<dbReference type="RefSeq" id="WP_135245650.1">
    <property type="nucleotide sequence ID" value="NZ_SIHO01000002.1"/>
</dbReference>
<dbReference type="Proteomes" id="UP000297737">
    <property type="component" value="Unassembled WGS sequence"/>
</dbReference>
<gene>
    <name evidence="2" type="ORF">EUV02_07610</name>
</gene>
<dbReference type="EMBL" id="SIHO01000002">
    <property type="protein sequence ID" value="TFU03058.1"/>
    <property type="molecule type" value="Genomic_DNA"/>
</dbReference>
<feature type="transmembrane region" description="Helical" evidence="1">
    <location>
        <begin position="37"/>
        <end position="55"/>
    </location>
</feature>
<proteinExistence type="predicted"/>
<sequence length="265" mass="29333">MTGIASLLLTNFAVAFALFVVLWLVGIMRRDPSHVDAFWAFGMVLLAWTTLFQLGETTPRRLLLVGLCTAWGLRLGGYLLWRVTKHGADPRYVKMMSKAESQRGWGFAKASFIMVFALQAPLLWIVCLPVQLGQVSAEPLAIGALGWLGAALAVIGILFETIGDAQLTAFKANPANKGKVMDKGLWRYTRHPNYFGDACTWWGLFLIAAETMPGLWALPGPVLLTYLLTKWSGVPTTEGKLRRSRPGYEDYVRRTSGFVPMPPRA</sequence>
<dbReference type="Gene3D" id="1.20.120.1630">
    <property type="match status" value="1"/>
</dbReference>
<evidence type="ECO:0000256" key="1">
    <source>
        <dbReference type="SAM" id="Phobius"/>
    </source>
</evidence>
<dbReference type="PANTHER" id="PTHR32251:SF17">
    <property type="entry name" value="STEROID 5-ALPHA REDUCTASE C-TERMINAL DOMAIN-CONTAINING PROTEIN"/>
    <property type="match status" value="1"/>
</dbReference>
<dbReference type="InterPro" id="IPR010721">
    <property type="entry name" value="UstE-like"/>
</dbReference>
<organism evidence="2 3">
    <name type="scientific">Glacieibacterium arshaanense</name>
    <dbReference type="NCBI Taxonomy" id="2511025"/>
    <lineage>
        <taxon>Bacteria</taxon>
        <taxon>Pseudomonadati</taxon>
        <taxon>Pseudomonadota</taxon>
        <taxon>Alphaproteobacteria</taxon>
        <taxon>Sphingomonadales</taxon>
        <taxon>Sphingosinicellaceae</taxon>
        <taxon>Glacieibacterium</taxon>
    </lineage>
</organism>
<feature type="transmembrane region" description="Helical" evidence="1">
    <location>
        <begin position="61"/>
        <end position="83"/>
    </location>
</feature>
<keyword evidence="1" id="KW-1133">Transmembrane helix</keyword>
<protein>
    <submittedName>
        <fullName evidence="2">DUF1295 domain-containing protein</fullName>
    </submittedName>
</protein>
<feature type="transmembrane region" description="Helical" evidence="1">
    <location>
        <begin position="140"/>
        <end position="159"/>
    </location>
</feature>
<feature type="transmembrane region" description="Helical" evidence="1">
    <location>
        <begin position="6"/>
        <end position="25"/>
    </location>
</feature>
<dbReference type="AlphaFoldDB" id="A0A4Y9EM29"/>
<feature type="transmembrane region" description="Helical" evidence="1">
    <location>
        <begin position="104"/>
        <end position="125"/>
    </location>
</feature>
<keyword evidence="1" id="KW-0472">Membrane</keyword>
<evidence type="ECO:0000313" key="3">
    <source>
        <dbReference type="Proteomes" id="UP000297737"/>
    </source>
</evidence>
<dbReference type="GO" id="GO:0016020">
    <property type="term" value="C:membrane"/>
    <property type="evidence" value="ECO:0007669"/>
    <property type="project" value="TreeGrafter"/>
</dbReference>
<comment type="caution">
    <text evidence="2">The sequence shown here is derived from an EMBL/GenBank/DDBJ whole genome shotgun (WGS) entry which is preliminary data.</text>
</comment>
<evidence type="ECO:0000313" key="2">
    <source>
        <dbReference type="EMBL" id="TFU03058.1"/>
    </source>
</evidence>
<keyword evidence="1" id="KW-0812">Transmembrane</keyword>
<dbReference type="OrthoDB" id="9779233at2"/>
<dbReference type="Pfam" id="PF06966">
    <property type="entry name" value="DUF1295"/>
    <property type="match status" value="1"/>
</dbReference>
<dbReference type="PROSITE" id="PS50244">
    <property type="entry name" value="S5A_REDUCTASE"/>
    <property type="match status" value="1"/>
</dbReference>
<name>A0A4Y9EM29_9SPHN</name>
<keyword evidence="3" id="KW-1185">Reference proteome</keyword>
<accession>A0A4Y9EM29</accession>
<reference evidence="2 3" key="1">
    <citation type="submission" date="2019-02" db="EMBL/GenBank/DDBJ databases">
        <title>Polymorphobacter sp. isolated from the lake at the Tibet of China.</title>
        <authorList>
            <person name="Li A."/>
        </authorList>
    </citation>
    <scope>NUCLEOTIDE SEQUENCE [LARGE SCALE GENOMIC DNA]</scope>
    <source>
        <strain evidence="2 3">DJ1R-1</strain>
    </source>
</reference>
<dbReference type="PANTHER" id="PTHR32251">
    <property type="entry name" value="3-OXO-5-ALPHA-STEROID 4-DEHYDROGENASE"/>
    <property type="match status" value="1"/>
</dbReference>